<proteinExistence type="predicted"/>
<gene>
    <name evidence="1" type="ORF">C9940_00975</name>
</gene>
<name>A0A2T4CYY4_9GAMM</name>
<reference evidence="1" key="1">
    <citation type="submission" date="2018-03" db="EMBL/GenBank/DDBJ databases">
        <title>Cross-interface Injection: A General Nanoliter Liquid Handling Method Applied to Single Cells Genome Amplification Automated Nanoliter Liquid Handling Applied to Single Cell Multiple Displacement Amplification.</title>
        <authorList>
            <person name="Yun J."/>
            <person name="Xu P."/>
            <person name="Xu J."/>
            <person name="Dai X."/>
            <person name="Wang Y."/>
            <person name="Zheng X."/>
            <person name="Cao C."/>
            <person name="Yi Q."/>
            <person name="Zhu Y."/>
            <person name="Wang L."/>
            <person name="Dong Z."/>
            <person name="Huang Y."/>
            <person name="Huang L."/>
            <person name="Du W."/>
        </authorList>
    </citation>
    <scope>NUCLEOTIDE SEQUENCE [LARGE SCALE GENOMIC DNA]</scope>
    <source>
        <strain evidence="1">Z-D3-2</strain>
    </source>
</reference>
<sequence length="255" mass="28606">MSNEMVARLALVNELDDDTRVVENRLYEKEALDYIYNQNITEYSVCVHILANQLQCKDLFVAFQICSIITRLVLNFPKRLIGKVLVSAKIHDILGIPKGHEFEDRMQQGIRNHNLGILYYLICCALPKDSAEKKTKIVPGIEKALSRLGLSLKTMSDEAAKEVDEIGQELSGSKLSVIGVLSQSGVDNFQKIPFSSTSLDFSKLSLPTVYLGDGVEARVFGNEENLLNNIGIEEIFDELYEGHEWVERFSEACTA</sequence>
<organism evidence="1">
    <name type="scientific">Pseudidiomarina aestuarii</name>
    <dbReference type="NCBI Taxonomy" id="624146"/>
    <lineage>
        <taxon>Bacteria</taxon>
        <taxon>Pseudomonadati</taxon>
        <taxon>Pseudomonadota</taxon>
        <taxon>Gammaproteobacteria</taxon>
        <taxon>Alteromonadales</taxon>
        <taxon>Idiomarinaceae</taxon>
        <taxon>Pseudidiomarina</taxon>
    </lineage>
</organism>
<comment type="caution">
    <text evidence="1">The sequence shown here is derived from an EMBL/GenBank/DDBJ whole genome shotgun (WGS) entry which is preliminary data.</text>
</comment>
<dbReference type="AlphaFoldDB" id="A0A2T4CYY4"/>
<dbReference type="EMBL" id="PYVN01000005">
    <property type="protein sequence ID" value="PTB86794.1"/>
    <property type="molecule type" value="Genomic_DNA"/>
</dbReference>
<evidence type="ECO:0000313" key="1">
    <source>
        <dbReference type="EMBL" id="PTB86794.1"/>
    </source>
</evidence>
<protein>
    <submittedName>
        <fullName evidence="1">Uncharacterized protein</fullName>
    </submittedName>
</protein>
<accession>A0A2T4CYY4</accession>